<evidence type="ECO:0000259" key="8">
    <source>
        <dbReference type="PROSITE" id="PS50850"/>
    </source>
</evidence>
<feature type="transmembrane region" description="Helical" evidence="7">
    <location>
        <begin position="310"/>
        <end position="328"/>
    </location>
</feature>
<protein>
    <recommendedName>
        <fullName evidence="8">Major facilitator superfamily (MFS) profile domain-containing protein</fullName>
    </recommendedName>
</protein>
<evidence type="ECO:0000256" key="4">
    <source>
        <dbReference type="ARBA" id="ARBA00022847"/>
    </source>
</evidence>
<evidence type="ECO:0000256" key="3">
    <source>
        <dbReference type="ARBA" id="ARBA00022692"/>
    </source>
</evidence>
<dbReference type="InterPro" id="IPR011701">
    <property type="entry name" value="MFS"/>
</dbReference>
<comment type="caution">
    <text evidence="9">The sequence shown here is derived from an EMBL/GenBank/DDBJ whole genome shotgun (WGS) entry which is preliminary data.</text>
</comment>
<evidence type="ECO:0000313" key="10">
    <source>
        <dbReference type="Proteomes" id="UP000676336"/>
    </source>
</evidence>
<keyword evidence="5 7" id="KW-1133">Transmembrane helix</keyword>
<reference evidence="9" key="1">
    <citation type="submission" date="2021-02" db="EMBL/GenBank/DDBJ databases">
        <authorList>
            <person name="Nowell W R."/>
        </authorList>
    </citation>
    <scope>NUCLEOTIDE SEQUENCE</scope>
</reference>
<organism evidence="9 10">
    <name type="scientific">Rotaria magnacalcarata</name>
    <dbReference type="NCBI Taxonomy" id="392030"/>
    <lineage>
        <taxon>Eukaryota</taxon>
        <taxon>Metazoa</taxon>
        <taxon>Spiralia</taxon>
        <taxon>Gnathifera</taxon>
        <taxon>Rotifera</taxon>
        <taxon>Eurotatoria</taxon>
        <taxon>Bdelloidea</taxon>
        <taxon>Philodinida</taxon>
        <taxon>Philodinidae</taxon>
        <taxon>Rotaria</taxon>
    </lineage>
</organism>
<keyword evidence="4" id="KW-0769">Symport</keyword>
<feature type="transmembrane region" description="Helical" evidence="7">
    <location>
        <begin position="348"/>
        <end position="372"/>
    </location>
</feature>
<gene>
    <name evidence="9" type="ORF">SMN809_LOCUS14256</name>
</gene>
<proteinExistence type="predicted"/>
<evidence type="ECO:0000256" key="2">
    <source>
        <dbReference type="ARBA" id="ARBA00022448"/>
    </source>
</evidence>
<feature type="transmembrane region" description="Helical" evidence="7">
    <location>
        <begin position="147"/>
        <end position="168"/>
    </location>
</feature>
<feature type="transmembrane region" description="Helical" evidence="7">
    <location>
        <begin position="480"/>
        <end position="498"/>
    </location>
</feature>
<dbReference type="FunFam" id="1.20.1250.20:FF:000003">
    <property type="entry name" value="Solute carrier family 17 member 3"/>
    <property type="match status" value="1"/>
</dbReference>
<dbReference type="InterPro" id="IPR020846">
    <property type="entry name" value="MFS_dom"/>
</dbReference>
<dbReference type="PROSITE" id="PS50850">
    <property type="entry name" value="MFS"/>
    <property type="match status" value="1"/>
</dbReference>
<evidence type="ECO:0000256" key="1">
    <source>
        <dbReference type="ARBA" id="ARBA00004141"/>
    </source>
</evidence>
<feature type="transmembrane region" description="Helical" evidence="7">
    <location>
        <begin position="409"/>
        <end position="427"/>
    </location>
</feature>
<evidence type="ECO:0000313" key="9">
    <source>
        <dbReference type="EMBL" id="CAF4043666.1"/>
    </source>
</evidence>
<dbReference type="Gene3D" id="1.20.1250.20">
    <property type="entry name" value="MFS general substrate transporter like domains"/>
    <property type="match status" value="2"/>
</dbReference>
<dbReference type="PANTHER" id="PTHR11662">
    <property type="entry name" value="SOLUTE CARRIER FAMILY 17"/>
    <property type="match status" value="1"/>
</dbReference>
<dbReference type="InterPro" id="IPR050382">
    <property type="entry name" value="MFS_Na/Anion_cotransporter"/>
</dbReference>
<dbReference type="Pfam" id="PF07690">
    <property type="entry name" value="MFS_1"/>
    <property type="match status" value="1"/>
</dbReference>
<feature type="transmembrane region" description="Helical" evidence="7">
    <location>
        <begin position="439"/>
        <end position="460"/>
    </location>
</feature>
<keyword evidence="2" id="KW-0813">Transport</keyword>
<keyword evidence="6 7" id="KW-0472">Membrane</keyword>
<dbReference type="GO" id="GO:0016020">
    <property type="term" value="C:membrane"/>
    <property type="evidence" value="ECO:0007669"/>
    <property type="project" value="UniProtKB-SubCell"/>
</dbReference>
<dbReference type="PANTHER" id="PTHR11662:SF399">
    <property type="entry name" value="FI19708P1-RELATED"/>
    <property type="match status" value="1"/>
</dbReference>
<comment type="subcellular location">
    <subcellularLocation>
        <location evidence="1">Membrane</location>
        <topology evidence="1">Multi-pass membrane protein</topology>
    </subcellularLocation>
</comment>
<feature type="transmembrane region" description="Helical" evidence="7">
    <location>
        <begin position="384"/>
        <end position="403"/>
    </location>
</feature>
<keyword evidence="3 7" id="KW-0812">Transmembrane</keyword>
<feature type="non-terminal residue" evidence="9">
    <location>
        <position position="1"/>
    </location>
</feature>
<name>A0A8S2PAN7_9BILA</name>
<dbReference type="GO" id="GO:0015293">
    <property type="term" value="F:symporter activity"/>
    <property type="evidence" value="ECO:0007669"/>
    <property type="project" value="UniProtKB-KW"/>
</dbReference>
<dbReference type="GO" id="GO:0006820">
    <property type="term" value="P:monoatomic anion transport"/>
    <property type="evidence" value="ECO:0007669"/>
    <property type="project" value="TreeGrafter"/>
</dbReference>
<feature type="domain" description="Major facilitator superfamily (MFS) profile" evidence="8">
    <location>
        <begin position="49"/>
        <end position="503"/>
    </location>
</feature>
<dbReference type="Proteomes" id="UP000676336">
    <property type="component" value="Unassembled WGS sequence"/>
</dbReference>
<feature type="transmembrane region" description="Helical" evidence="7">
    <location>
        <begin position="241"/>
        <end position="262"/>
    </location>
</feature>
<sequence length="536" mass="58935">LPCIMGTGKTIVLVDGEAPPPFIPSKRFTLALLVCFAFIIQYSQRVNLPIAIVCMVNRTKPIEHGLIFNGTKIISSNSANSANKNLMHSPVTVKGIGKALQKRGFLKDKQFNWVELQQQLLLGGYWAGYVFTQIPGGWLATSIGPKWVFATSLTVSSTATLALTIMYVMSSTHFALMFILRFIIGLAHGVLFPATISLWSVWAVPQERSTLASIGFCGTQFGTSLTMLLGGISCSYLASGWMYLFVLTSVMGFVWLSLWIPLTSHAPTDHQTISSHERDYICSYTGHTGKKRSMSLASIPWGCMIKSKPLLALMCTHIANLFGLFFFLTNLGKILTELHRVPTQYTGYILSFGFFLTLCTSLTSGIIADKLVRSEIMTLTTARRLFNSITSFVPVLCMISLYFCNESRQILGVITVLIFLAASGLGYGSGFSVNFADIVPAYSGIIFGIANTFASIAGLTGNLVAGFLVKKPILEEWRKLFIIFGTVYFIGGLIFLLFGSGVPRKWARFQSAVAQEEKKINDEEMTPMNENNQVKA</sequence>
<accession>A0A8S2PAN7</accession>
<feature type="transmembrane region" description="Helical" evidence="7">
    <location>
        <begin position="174"/>
        <end position="199"/>
    </location>
</feature>
<dbReference type="InterPro" id="IPR036259">
    <property type="entry name" value="MFS_trans_sf"/>
</dbReference>
<dbReference type="SUPFAM" id="SSF103473">
    <property type="entry name" value="MFS general substrate transporter"/>
    <property type="match status" value="1"/>
</dbReference>
<evidence type="ECO:0000256" key="6">
    <source>
        <dbReference type="ARBA" id="ARBA00023136"/>
    </source>
</evidence>
<evidence type="ECO:0000256" key="5">
    <source>
        <dbReference type="ARBA" id="ARBA00022989"/>
    </source>
</evidence>
<dbReference type="EMBL" id="CAJOBI010005831">
    <property type="protein sequence ID" value="CAF4043666.1"/>
    <property type="molecule type" value="Genomic_DNA"/>
</dbReference>
<dbReference type="AlphaFoldDB" id="A0A8S2PAN7"/>
<evidence type="ECO:0000256" key="7">
    <source>
        <dbReference type="SAM" id="Phobius"/>
    </source>
</evidence>
<feature type="transmembrane region" description="Helical" evidence="7">
    <location>
        <begin position="211"/>
        <end position="229"/>
    </location>
</feature>